<feature type="region of interest" description="Disordered" evidence="1">
    <location>
        <begin position="59"/>
        <end position="96"/>
    </location>
</feature>
<dbReference type="AlphaFoldDB" id="A0A150HNL0"/>
<gene>
    <name evidence="2" type="ORF">AVENLUH5627_01804</name>
</gene>
<dbReference type="RefSeq" id="WP_061518822.1">
    <property type="nucleotide sequence ID" value="NZ_JRUE01000168.1"/>
</dbReference>
<organism evidence="2 3">
    <name type="scientific">Acinetobacter venetianus</name>
    <dbReference type="NCBI Taxonomy" id="52133"/>
    <lineage>
        <taxon>Bacteria</taxon>
        <taxon>Pseudomonadati</taxon>
        <taxon>Pseudomonadota</taxon>
        <taxon>Gammaproteobacteria</taxon>
        <taxon>Moraxellales</taxon>
        <taxon>Moraxellaceae</taxon>
        <taxon>Acinetobacter</taxon>
    </lineage>
</organism>
<accession>A0A150HNL0</accession>
<sequence length="291" mass="33533">MWIQKQINISQRSLLFSILVHALLLSFILKSAFYIKIDTPKEMKVVLISLPQASQSHKENIVSASRTDKINQTNAEPKDNTVDHTLNENPSDLMDSDTKELTKQLDDDPLAEARYRAEKAVKDAKIIADEYRKNIRPIDEHSIAQLENLLENEDPNTDQINHLYKVEILTDKINDQKYEELINKAAIFEPNVEERKYLVELRNKLNLLIEEDVLKQATSGNASIKFTIDPENLIIVLEIFTTSSETKQHLQRKLGTLNYDTLFINSNLNDRPYSISFELDNLLTLDQLNLD</sequence>
<evidence type="ECO:0000313" key="3">
    <source>
        <dbReference type="Proteomes" id="UP000075680"/>
    </source>
</evidence>
<name>A0A150HNL0_9GAMM</name>
<dbReference type="EMBL" id="JRUE01000168">
    <property type="protein sequence ID" value="KXZ68159.1"/>
    <property type="molecule type" value="Genomic_DNA"/>
</dbReference>
<protein>
    <submittedName>
        <fullName evidence="2">Uncharacterized protein</fullName>
    </submittedName>
</protein>
<evidence type="ECO:0000313" key="2">
    <source>
        <dbReference type="EMBL" id="KXZ68159.1"/>
    </source>
</evidence>
<evidence type="ECO:0000256" key="1">
    <source>
        <dbReference type="SAM" id="MobiDB-lite"/>
    </source>
</evidence>
<reference evidence="2 3" key="1">
    <citation type="journal article" date="2016" name="Sci. Rep.">
        <title>Genomic and phenotypic characterization of the species Acinetobacter venetianus.</title>
        <authorList>
            <person name="Fondi M."/>
            <person name="Maida I."/>
            <person name="Perrin E."/>
            <person name="Orlandini V."/>
            <person name="La Torre L."/>
            <person name="Bosi E."/>
            <person name="Negroni A."/>
            <person name="Zanaroli G."/>
            <person name="Fava F."/>
            <person name="Decorosi F."/>
            <person name="Giovannetti L."/>
            <person name="Viti C."/>
            <person name="Vaneechoutte M."/>
            <person name="Dijkshoorn L."/>
            <person name="Fani R."/>
        </authorList>
    </citation>
    <scope>NUCLEOTIDE SEQUENCE [LARGE SCALE GENOMIC DNA]</scope>
    <source>
        <strain evidence="2 3">LUH5627</strain>
    </source>
</reference>
<proteinExistence type="predicted"/>
<dbReference type="Proteomes" id="UP000075680">
    <property type="component" value="Unassembled WGS sequence"/>
</dbReference>
<feature type="compositionally biased region" description="Polar residues" evidence="1">
    <location>
        <begin position="62"/>
        <end position="75"/>
    </location>
</feature>
<comment type="caution">
    <text evidence="2">The sequence shown here is derived from an EMBL/GenBank/DDBJ whole genome shotgun (WGS) entry which is preliminary data.</text>
</comment>
<dbReference type="PATRIC" id="fig|52133.18.peg.1879"/>
<feature type="compositionally biased region" description="Basic and acidic residues" evidence="1">
    <location>
        <begin position="76"/>
        <end position="86"/>
    </location>
</feature>